<dbReference type="EC" id="5.4.99.-" evidence="5"/>
<dbReference type="InterPro" id="IPR050343">
    <property type="entry name" value="RsuA_PseudoU_synthase"/>
</dbReference>
<dbReference type="FunFam" id="3.30.70.1560:FF:000001">
    <property type="entry name" value="Pseudouridine synthase"/>
    <property type="match status" value="1"/>
</dbReference>
<dbReference type="InterPro" id="IPR006145">
    <property type="entry name" value="PsdUridine_synth_RsuA/RluA"/>
</dbReference>
<dbReference type="InterPro" id="IPR020094">
    <property type="entry name" value="TruA/RsuA/RluB/E/F_N"/>
</dbReference>
<dbReference type="InterPro" id="IPR036986">
    <property type="entry name" value="S4_RNA-bd_sf"/>
</dbReference>
<evidence type="ECO:0000256" key="3">
    <source>
        <dbReference type="ARBA" id="ARBA00023235"/>
    </source>
</evidence>
<dbReference type="InterPro" id="IPR002942">
    <property type="entry name" value="S4_RNA-bd"/>
</dbReference>
<dbReference type="Gene3D" id="3.30.70.580">
    <property type="entry name" value="Pseudouridine synthase I, catalytic domain, N-terminal subdomain"/>
    <property type="match status" value="1"/>
</dbReference>
<evidence type="ECO:0000313" key="9">
    <source>
        <dbReference type="Proteomes" id="UP000243605"/>
    </source>
</evidence>
<dbReference type="PROSITE" id="PS01149">
    <property type="entry name" value="PSI_RSU"/>
    <property type="match status" value="1"/>
</dbReference>
<dbReference type="FunFam" id="3.10.290.10:FF:000003">
    <property type="entry name" value="Pseudouridine synthase"/>
    <property type="match status" value="1"/>
</dbReference>
<dbReference type="PANTHER" id="PTHR47683:SF2">
    <property type="entry name" value="RNA-BINDING S4 DOMAIN-CONTAINING PROTEIN"/>
    <property type="match status" value="1"/>
</dbReference>
<keyword evidence="9" id="KW-1185">Reference proteome</keyword>
<dbReference type="Proteomes" id="UP000763505">
    <property type="component" value="Unassembled WGS sequence"/>
</dbReference>
<dbReference type="CDD" id="cd02870">
    <property type="entry name" value="PseudoU_synth_RsuA_like"/>
    <property type="match status" value="1"/>
</dbReference>
<reference evidence="7" key="2">
    <citation type="journal article" date="2021" name="PeerJ">
        <title>Extensive microbial diversity within the chicken gut microbiome revealed by metagenomics and culture.</title>
        <authorList>
            <person name="Gilroy R."/>
            <person name="Ravi A."/>
            <person name="Getino M."/>
            <person name="Pursley I."/>
            <person name="Horton D.L."/>
            <person name="Alikhan N.F."/>
            <person name="Baker D."/>
            <person name="Gharbi K."/>
            <person name="Hall N."/>
            <person name="Watson M."/>
            <person name="Adriaenssens E.M."/>
            <person name="Foster-Nyarko E."/>
            <person name="Jarju S."/>
            <person name="Secka A."/>
            <person name="Antonio M."/>
            <person name="Oren A."/>
            <person name="Chaudhuri R.R."/>
            <person name="La Ragione R."/>
            <person name="Hildebrand F."/>
            <person name="Pallen M.J."/>
        </authorList>
    </citation>
    <scope>NUCLEOTIDE SEQUENCE</scope>
    <source>
        <strain evidence="7">6019</strain>
    </source>
</reference>
<evidence type="ECO:0000256" key="4">
    <source>
        <dbReference type="PROSITE-ProRule" id="PRU00182"/>
    </source>
</evidence>
<keyword evidence="2 4" id="KW-0694">RNA-binding</keyword>
<dbReference type="InterPro" id="IPR018496">
    <property type="entry name" value="PsdUridine_synth_RsuA/RluB_CS"/>
</dbReference>
<dbReference type="SUPFAM" id="SSF55174">
    <property type="entry name" value="Alpha-L RNA-binding motif"/>
    <property type="match status" value="1"/>
</dbReference>
<dbReference type="GO" id="GO:0120159">
    <property type="term" value="F:rRNA pseudouridine synthase activity"/>
    <property type="evidence" value="ECO:0007669"/>
    <property type="project" value="UniProtKB-ARBA"/>
</dbReference>
<sequence>MERLQKVIAKSGVASRRKAEEMIEKGLVTVNGETITSMGVKVSEKDIIEVEGVPLTKEEKVYILYYKPVGEISSVGDDRDRRSVTDTFEMFEERIYPVGRLDYDTSGVLLMTNDGDFTQMMTHPKYEITKTYRVKVDGILKREQQRQFMRGIKLEDGMTAPCKIKVIRDKNDRNMILDVTLHEGRNRQVRRMFEYFDLKVVKLTRTHFDFLTLDGLSEGEYRFIKPHEVKKLIHNASQS</sequence>
<evidence type="ECO:0000313" key="8">
    <source>
        <dbReference type="EMBL" id="SEV83860.1"/>
    </source>
</evidence>
<keyword evidence="3 5" id="KW-0413">Isomerase</keyword>
<evidence type="ECO:0000256" key="1">
    <source>
        <dbReference type="ARBA" id="ARBA00008348"/>
    </source>
</evidence>
<dbReference type="InterPro" id="IPR020103">
    <property type="entry name" value="PsdUridine_synth_cat_dom_sf"/>
</dbReference>
<evidence type="ECO:0000256" key="2">
    <source>
        <dbReference type="ARBA" id="ARBA00022884"/>
    </source>
</evidence>
<dbReference type="GO" id="GO:0000455">
    <property type="term" value="P:enzyme-directed rRNA pseudouridine synthesis"/>
    <property type="evidence" value="ECO:0007669"/>
    <property type="project" value="UniProtKB-ARBA"/>
</dbReference>
<dbReference type="AlphaFoldDB" id="A0A662Z0X9"/>
<dbReference type="Pfam" id="PF00849">
    <property type="entry name" value="PseudoU_synth_2"/>
    <property type="match status" value="1"/>
</dbReference>
<dbReference type="NCBIfam" id="TIGR00093">
    <property type="entry name" value="pseudouridine synthase"/>
    <property type="match status" value="1"/>
</dbReference>
<dbReference type="OrthoDB" id="9807213at2"/>
<feature type="domain" description="RNA-binding S4" evidence="6">
    <location>
        <begin position="2"/>
        <end position="67"/>
    </location>
</feature>
<dbReference type="EMBL" id="FOIT01000001">
    <property type="protein sequence ID" value="SEV83860.1"/>
    <property type="molecule type" value="Genomic_DNA"/>
</dbReference>
<evidence type="ECO:0000256" key="5">
    <source>
        <dbReference type="RuleBase" id="RU003887"/>
    </source>
</evidence>
<dbReference type="GO" id="GO:0005829">
    <property type="term" value="C:cytosol"/>
    <property type="evidence" value="ECO:0007669"/>
    <property type="project" value="UniProtKB-ARBA"/>
</dbReference>
<dbReference type="GO" id="GO:0003723">
    <property type="term" value="F:RNA binding"/>
    <property type="evidence" value="ECO:0007669"/>
    <property type="project" value="UniProtKB-KW"/>
</dbReference>
<dbReference type="PROSITE" id="PS50889">
    <property type="entry name" value="S4"/>
    <property type="match status" value="1"/>
</dbReference>
<organism evidence="8 9">
    <name type="scientific">Aliicoccus persicus</name>
    <dbReference type="NCBI Taxonomy" id="930138"/>
    <lineage>
        <taxon>Bacteria</taxon>
        <taxon>Bacillati</taxon>
        <taxon>Bacillota</taxon>
        <taxon>Bacilli</taxon>
        <taxon>Bacillales</taxon>
        <taxon>Staphylococcaceae</taxon>
        <taxon>Aliicoccus</taxon>
    </lineage>
</organism>
<reference evidence="8 9" key="1">
    <citation type="submission" date="2016-10" db="EMBL/GenBank/DDBJ databases">
        <authorList>
            <person name="Varghese N."/>
            <person name="Submissions S."/>
        </authorList>
    </citation>
    <scope>NUCLEOTIDE SEQUENCE [LARGE SCALE GENOMIC DNA]</scope>
    <source>
        <strain evidence="8 9">IBRC-M10081</strain>
    </source>
</reference>
<dbReference type="InterPro" id="IPR042092">
    <property type="entry name" value="PsdUridine_s_RsuA/RluB/E/F_cat"/>
</dbReference>
<dbReference type="InterPro" id="IPR000748">
    <property type="entry name" value="PsdUridine_synth_RsuA/RluB/E/F"/>
</dbReference>
<evidence type="ECO:0000313" key="7">
    <source>
        <dbReference type="EMBL" id="HJE20196.1"/>
    </source>
</evidence>
<dbReference type="Gene3D" id="3.10.290.10">
    <property type="entry name" value="RNA-binding S4 domain"/>
    <property type="match status" value="1"/>
</dbReference>
<dbReference type="Pfam" id="PF01479">
    <property type="entry name" value="S4"/>
    <property type="match status" value="1"/>
</dbReference>
<dbReference type="CDD" id="cd00165">
    <property type="entry name" value="S4"/>
    <property type="match status" value="1"/>
</dbReference>
<dbReference type="PANTHER" id="PTHR47683">
    <property type="entry name" value="PSEUDOURIDINE SYNTHASE FAMILY PROTEIN-RELATED"/>
    <property type="match status" value="1"/>
</dbReference>
<name>A0A662Z0X9_9STAP</name>
<reference evidence="7" key="3">
    <citation type="submission" date="2021-09" db="EMBL/GenBank/DDBJ databases">
        <authorList>
            <person name="Gilroy R."/>
        </authorList>
    </citation>
    <scope>NUCLEOTIDE SEQUENCE</scope>
    <source>
        <strain evidence="7">6019</strain>
    </source>
</reference>
<dbReference type="SMART" id="SM00363">
    <property type="entry name" value="S4"/>
    <property type="match status" value="1"/>
</dbReference>
<dbReference type="RefSeq" id="WP_091473364.1">
    <property type="nucleotide sequence ID" value="NZ_FOIT01000001.1"/>
</dbReference>
<comment type="similarity">
    <text evidence="1 5">Belongs to the pseudouridine synthase RsuA family.</text>
</comment>
<dbReference type="Proteomes" id="UP000243605">
    <property type="component" value="Unassembled WGS sequence"/>
</dbReference>
<evidence type="ECO:0000259" key="6">
    <source>
        <dbReference type="SMART" id="SM00363"/>
    </source>
</evidence>
<dbReference type="EMBL" id="DYYI01000080">
    <property type="protein sequence ID" value="HJE20196.1"/>
    <property type="molecule type" value="Genomic_DNA"/>
</dbReference>
<dbReference type="Gene3D" id="3.30.70.1560">
    <property type="entry name" value="Alpha-L RNA-binding motif"/>
    <property type="match status" value="1"/>
</dbReference>
<accession>A0A662Z0X9</accession>
<dbReference type="SUPFAM" id="SSF55120">
    <property type="entry name" value="Pseudouridine synthase"/>
    <property type="match status" value="1"/>
</dbReference>
<proteinExistence type="inferred from homology"/>
<gene>
    <name evidence="7" type="ORF">K8V35_07570</name>
    <name evidence="8" type="ORF">SAMN05192557_0378</name>
</gene>
<protein>
    <recommendedName>
        <fullName evidence="5">Pseudouridine synthase</fullName>
        <ecNumber evidence="5">5.4.99.-</ecNumber>
    </recommendedName>
</protein>